<reference evidence="1" key="1">
    <citation type="submission" date="2017-10" db="EMBL/GenBank/DDBJ databases">
        <title>Genome sequence of cellulolytic Lachnospiraceae bacterium XHS1971 isolated from hotspring sediment.</title>
        <authorList>
            <person name="Vasudevan G."/>
            <person name="Joshi A.J."/>
            <person name="Hivarkar S."/>
            <person name="Lanjekar V.B."/>
            <person name="Dhakephalkar P.K."/>
            <person name="Dagar S."/>
        </authorList>
    </citation>
    <scope>NUCLEOTIDE SEQUENCE</scope>
    <source>
        <strain evidence="1">XHS1971</strain>
    </source>
</reference>
<name>A0AC61DH47_9FIRM</name>
<protein>
    <submittedName>
        <fullName evidence="1">Uncharacterized protein</fullName>
    </submittedName>
</protein>
<comment type="caution">
    <text evidence="1">The sequence shown here is derived from an EMBL/GenBank/DDBJ whole genome shotgun (WGS) entry which is preliminary data.</text>
</comment>
<proteinExistence type="predicted"/>
<keyword evidence="2" id="KW-1185">Reference proteome</keyword>
<evidence type="ECO:0000313" key="1">
    <source>
        <dbReference type="EMBL" id="PHV72160.1"/>
    </source>
</evidence>
<evidence type="ECO:0000313" key="2">
    <source>
        <dbReference type="Proteomes" id="UP000224460"/>
    </source>
</evidence>
<dbReference type="EMBL" id="PEDL01000001">
    <property type="protein sequence ID" value="PHV72160.1"/>
    <property type="molecule type" value="Genomic_DNA"/>
</dbReference>
<accession>A0AC61DH47</accession>
<dbReference type="Proteomes" id="UP000224460">
    <property type="component" value="Unassembled WGS sequence"/>
</dbReference>
<sequence>MSMTKEALQYVVGLGKTEVMEVNGQSYATSELYRVKGLQPAAIKATTLTALVDYIKSGMDKKFSEKLLIHVVSPNTVVLLSELRGDMAREAYMECNALLPSINLGSFMEVEKFNIMLQSTFVAGEDKEIVLRVVGNVTDNVVKDTSDDGVSQAVTIKTGLAQKGYVLVPNPAQLATYRSFPEIEQVASKFVFRMRQGRDNPEAALFEADGGAWRNEAMFRIKDYLTQELEGIENIEVVC</sequence>
<organism evidence="1 2">
    <name type="scientific">Sporanaerobium hydrogeniformans</name>
    <dbReference type="NCBI Taxonomy" id="3072179"/>
    <lineage>
        <taxon>Bacteria</taxon>
        <taxon>Bacillati</taxon>
        <taxon>Bacillota</taxon>
        <taxon>Clostridia</taxon>
        <taxon>Lachnospirales</taxon>
        <taxon>Lachnospiraceae</taxon>
        <taxon>Sporanaerobium</taxon>
    </lineage>
</organism>
<gene>
    <name evidence="1" type="ORF">CS063_01410</name>
</gene>